<keyword evidence="2" id="KW-0732">Signal</keyword>
<evidence type="ECO:0000256" key="2">
    <source>
        <dbReference type="SAM" id="SignalP"/>
    </source>
</evidence>
<keyword evidence="4" id="KW-1185">Reference proteome</keyword>
<proteinExistence type="predicted"/>
<dbReference type="AlphaFoldDB" id="A0A5R8WJV9"/>
<reference evidence="3 4" key="1">
    <citation type="submission" date="2019-05" db="EMBL/GenBank/DDBJ databases">
        <title>Hymenobacter edaphi sp. nov., isolated from abandoned arsenic-contaminated farmland soil.</title>
        <authorList>
            <person name="Nie L."/>
        </authorList>
    </citation>
    <scope>NUCLEOTIDE SEQUENCE [LARGE SCALE GENOMIC DNA]</scope>
    <source>
        <strain evidence="3 4">1-3-3-8</strain>
    </source>
</reference>
<dbReference type="Proteomes" id="UP000305517">
    <property type="component" value="Unassembled WGS sequence"/>
</dbReference>
<sequence>MRLLLQLALVATMLVATAAPSDGQTHSTNRLVQRNRAAQRVTAEAPLVFVGRPLAGEFYRDSAHHLYHTTLVEVLEVLRGDASLTRGTLQLTDSLGLAPSELELSMGRGDALTKATWGVYFCQASAWPANPYPYTVDNAQALRLYGRNREALLYAVDTTHGQFIQGLYHVFYSEGSVMAFLREVPNLRPISQPASSYPARTYQDTRPVRSAAAASPAKQ</sequence>
<evidence type="ECO:0000313" key="4">
    <source>
        <dbReference type="Proteomes" id="UP000305517"/>
    </source>
</evidence>
<comment type="caution">
    <text evidence="3">The sequence shown here is derived from an EMBL/GenBank/DDBJ whole genome shotgun (WGS) entry which is preliminary data.</text>
</comment>
<dbReference type="EMBL" id="VAJM01000016">
    <property type="protein sequence ID" value="TLM88784.1"/>
    <property type="molecule type" value="Genomic_DNA"/>
</dbReference>
<evidence type="ECO:0000313" key="3">
    <source>
        <dbReference type="EMBL" id="TLM88784.1"/>
    </source>
</evidence>
<dbReference type="RefSeq" id="WP_138081688.1">
    <property type="nucleotide sequence ID" value="NZ_VAJM01000016.1"/>
</dbReference>
<evidence type="ECO:0000256" key="1">
    <source>
        <dbReference type="SAM" id="MobiDB-lite"/>
    </source>
</evidence>
<organism evidence="3 4">
    <name type="scientific">Hymenobacter jeollabukensis</name>
    <dbReference type="NCBI Taxonomy" id="2025313"/>
    <lineage>
        <taxon>Bacteria</taxon>
        <taxon>Pseudomonadati</taxon>
        <taxon>Bacteroidota</taxon>
        <taxon>Cytophagia</taxon>
        <taxon>Cytophagales</taxon>
        <taxon>Hymenobacteraceae</taxon>
        <taxon>Hymenobacter</taxon>
    </lineage>
</organism>
<feature type="chain" id="PRO_5024426920" evidence="2">
    <location>
        <begin position="19"/>
        <end position="219"/>
    </location>
</feature>
<feature type="compositionally biased region" description="Low complexity" evidence="1">
    <location>
        <begin position="208"/>
        <end position="219"/>
    </location>
</feature>
<feature type="signal peptide" evidence="2">
    <location>
        <begin position="1"/>
        <end position="18"/>
    </location>
</feature>
<accession>A0A5R8WJV9</accession>
<protein>
    <submittedName>
        <fullName evidence="3">Uncharacterized protein</fullName>
    </submittedName>
</protein>
<name>A0A5R8WJV9_9BACT</name>
<gene>
    <name evidence="3" type="ORF">FDY95_23405</name>
</gene>
<feature type="region of interest" description="Disordered" evidence="1">
    <location>
        <begin position="195"/>
        <end position="219"/>
    </location>
</feature>